<proteinExistence type="predicted"/>
<dbReference type="Pfam" id="PF10503">
    <property type="entry name" value="Esterase_PHB"/>
    <property type="match status" value="1"/>
</dbReference>
<dbReference type="Gene3D" id="3.40.50.1820">
    <property type="entry name" value="alpha/beta hydrolase"/>
    <property type="match status" value="1"/>
</dbReference>
<evidence type="ECO:0000256" key="1">
    <source>
        <dbReference type="ARBA" id="ARBA00022729"/>
    </source>
</evidence>
<accession>A0A0M0KVK6</accession>
<evidence type="ECO:0000313" key="4">
    <source>
        <dbReference type="Proteomes" id="UP000037558"/>
    </source>
</evidence>
<dbReference type="InterPro" id="IPR010126">
    <property type="entry name" value="Esterase_phb"/>
</dbReference>
<dbReference type="SUPFAM" id="SSF53474">
    <property type="entry name" value="alpha/beta-Hydrolases"/>
    <property type="match status" value="1"/>
</dbReference>
<gene>
    <name evidence="3" type="ORF">AMD01_17055</name>
</gene>
<comment type="caution">
    <text evidence="3">The sequence shown here is derived from an EMBL/GenBank/DDBJ whole genome shotgun (WGS) entry which is preliminary data.</text>
</comment>
<sequence>MFIVNLSGTFEKGYMSGRSYFLYEPSHLEEGKTYPLVVMLHGCNQSAEEFARATKMNEVAEEEAFFVLYPEQSQWANPRKCWNWFETYHQKRKRGEPMMIANMVRGVERLYPVDSSRIYVAGLSAGGAMSVIMGATYPDLFAAVGVSAGLEYGAATNILESVQAMERGGPSAKVQGVKAYEAMKEYARPVPLMVFHGDEDKRVHVVNSDQIIIQWCRMNNLAALHENEGWIDDETDYISTHTSLRGRSYTRYVYKNKNDVSWLEKVIVHKMGHCWAGGSGSEKYTDSSGPNASKMLWNFLKQWKIPSNSVNE</sequence>
<dbReference type="PANTHER" id="PTHR43037:SF1">
    <property type="entry name" value="BLL1128 PROTEIN"/>
    <property type="match status" value="1"/>
</dbReference>
<dbReference type="AlphaFoldDB" id="A0A0M0KVK6"/>
<reference evidence="4" key="1">
    <citation type="submission" date="2015-08" db="EMBL/GenBank/DDBJ databases">
        <title>Fjat-14210 dsm16467.</title>
        <authorList>
            <person name="Liu B."/>
            <person name="Wang J."/>
            <person name="Zhu Y."/>
            <person name="Liu G."/>
            <person name="Chen Q."/>
            <person name="Chen Z."/>
            <person name="Lan J."/>
            <person name="Che J."/>
            <person name="Ge C."/>
            <person name="Shi H."/>
            <person name="Pan Z."/>
            <person name="Liu X."/>
        </authorList>
    </citation>
    <scope>NUCLEOTIDE SEQUENCE [LARGE SCALE GENOMIC DNA]</scope>
    <source>
        <strain evidence="4">DSM 16467</strain>
    </source>
</reference>
<evidence type="ECO:0000256" key="2">
    <source>
        <dbReference type="ARBA" id="ARBA00022801"/>
    </source>
</evidence>
<dbReference type="RefSeq" id="WP_053402649.1">
    <property type="nucleotide sequence ID" value="NZ_LILC01000023.1"/>
</dbReference>
<name>A0A0M0KVK6_9BACI</name>
<dbReference type="InterPro" id="IPR029058">
    <property type="entry name" value="AB_hydrolase_fold"/>
</dbReference>
<dbReference type="EMBL" id="LILC01000023">
    <property type="protein sequence ID" value="KOO42849.1"/>
    <property type="molecule type" value="Genomic_DNA"/>
</dbReference>
<organism evidence="3 4">
    <name type="scientific">Priestia koreensis</name>
    <dbReference type="NCBI Taxonomy" id="284581"/>
    <lineage>
        <taxon>Bacteria</taxon>
        <taxon>Bacillati</taxon>
        <taxon>Bacillota</taxon>
        <taxon>Bacilli</taxon>
        <taxon>Bacillales</taxon>
        <taxon>Bacillaceae</taxon>
        <taxon>Priestia</taxon>
    </lineage>
</organism>
<dbReference type="NCBIfam" id="TIGR01840">
    <property type="entry name" value="esterase_phb"/>
    <property type="match status" value="1"/>
</dbReference>
<dbReference type="Proteomes" id="UP000037558">
    <property type="component" value="Unassembled WGS sequence"/>
</dbReference>
<keyword evidence="1" id="KW-0732">Signal</keyword>
<keyword evidence="4" id="KW-1185">Reference proteome</keyword>
<dbReference type="OrthoDB" id="9764953at2"/>
<dbReference type="InterPro" id="IPR050955">
    <property type="entry name" value="Plant_Biomass_Hydrol_Est"/>
</dbReference>
<evidence type="ECO:0000313" key="3">
    <source>
        <dbReference type="EMBL" id="KOO42849.1"/>
    </source>
</evidence>
<dbReference type="PANTHER" id="PTHR43037">
    <property type="entry name" value="UNNAMED PRODUCT-RELATED"/>
    <property type="match status" value="1"/>
</dbReference>
<dbReference type="PATRIC" id="fig|284581.3.peg.2917"/>
<dbReference type="GO" id="GO:0005576">
    <property type="term" value="C:extracellular region"/>
    <property type="evidence" value="ECO:0007669"/>
    <property type="project" value="InterPro"/>
</dbReference>
<dbReference type="GO" id="GO:0016787">
    <property type="term" value="F:hydrolase activity"/>
    <property type="evidence" value="ECO:0007669"/>
    <property type="project" value="UniProtKB-KW"/>
</dbReference>
<dbReference type="STRING" id="284581.AMD01_17055"/>
<protein>
    <submittedName>
        <fullName evidence="3">Uncharacterized protein</fullName>
    </submittedName>
</protein>
<keyword evidence="2" id="KW-0378">Hydrolase</keyword>